<organism evidence="2">
    <name type="scientific">Thrips palmi</name>
    <name type="common">Melon thrips</name>
    <dbReference type="NCBI Taxonomy" id="161013"/>
    <lineage>
        <taxon>Eukaryota</taxon>
        <taxon>Metazoa</taxon>
        <taxon>Ecdysozoa</taxon>
        <taxon>Arthropoda</taxon>
        <taxon>Hexapoda</taxon>
        <taxon>Insecta</taxon>
        <taxon>Pterygota</taxon>
        <taxon>Neoptera</taxon>
        <taxon>Paraneoptera</taxon>
        <taxon>Thysanoptera</taxon>
        <taxon>Terebrantia</taxon>
        <taxon>Thripoidea</taxon>
        <taxon>Thripidae</taxon>
        <taxon>Thrips</taxon>
    </lineage>
</organism>
<dbReference type="GeneID" id="117640790"/>
<dbReference type="Proteomes" id="UP000515158">
    <property type="component" value="Unplaced"/>
</dbReference>
<dbReference type="KEGG" id="tpal:117640790"/>
<protein>
    <submittedName>
        <fullName evidence="2">Uncharacterized protein LOC117640790</fullName>
    </submittedName>
    <submittedName>
        <fullName evidence="3">Uncharacterized protein LOC117640795</fullName>
    </submittedName>
</protein>
<evidence type="ECO:0000313" key="1">
    <source>
        <dbReference type="Proteomes" id="UP000515158"/>
    </source>
</evidence>
<dbReference type="KEGG" id="tpal:117640795"/>
<accession>A0A6P8Y1Y4</accession>
<evidence type="ECO:0000313" key="2">
    <source>
        <dbReference type="RefSeq" id="XP_034233543.1"/>
    </source>
</evidence>
<keyword evidence="1" id="KW-1185">Reference proteome</keyword>
<name>A0A6P8Y1Y4_THRPL</name>
<dbReference type="AlphaFoldDB" id="A0A6P8Y1Y4"/>
<sequence>MPRVFHFAAPRADELTKITCCACFHTFVDLNGLHRHQENFSCCKNALPFTTRRPWAVPNKFLKLAVQENLRPLEYLKRENIMWPVGPNDFLNYDELEPMENGHDNEELKSEGSKVQSHFDDIPIHTRKEYNYEEMVERAIAADEAFLPHLNNPDMVLTSNVFRYFWNMFFG</sequence>
<dbReference type="RefSeq" id="XP_034233557.1">
    <property type="nucleotide sequence ID" value="XM_034377666.1"/>
</dbReference>
<gene>
    <name evidence="2" type="primary">LOC117640790</name>
    <name evidence="3" type="synonym">LOC117640795</name>
</gene>
<evidence type="ECO:0000313" key="3">
    <source>
        <dbReference type="RefSeq" id="XP_034233557.1"/>
    </source>
</evidence>
<dbReference type="RefSeq" id="XP_034233543.1">
    <property type="nucleotide sequence ID" value="XM_034377652.1"/>
</dbReference>
<reference evidence="2 3" key="1">
    <citation type="submission" date="2025-04" db="UniProtKB">
        <authorList>
            <consortium name="RefSeq"/>
        </authorList>
    </citation>
    <scope>IDENTIFICATION</scope>
    <source>
        <tissue evidence="2 3">Total insect</tissue>
    </source>
</reference>
<proteinExistence type="predicted"/>